<keyword evidence="3" id="KW-0235">DNA replication</keyword>
<proteinExistence type="inferred from homology"/>
<dbReference type="PANTHER" id="PTHR10416">
    <property type="entry name" value="DNA POLYMERASE DELTA SUBUNIT 2"/>
    <property type="match status" value="1"/>
</dbReference>
<dbReference type="Pfam" id="PF04042">
    <property type="entry name" value="DNA_pol_E_B"/>
    <property type="match status" value="1"/>
</dbReference>
<comment type="subcellular location">
    <subcellularLocation>
        <location evidence="1">Nucleus</location>
    </subcellularLocation>
</comment>
<dbReference type="CDD" id="cd07387">
    <property type="entry name" value="MPP_PolD2_C"/>
    <property type="match status" value="1"/>
</dbReference>
<accession>A0A061S5I6</accession>
<evidence type="ECO:0000256" key="5">
    <source>
        <dbReference type="SAM" id="MobiDB-lite"/>
    </source>
</evidence>
<feature type="domain" description="DNA polymerase alpha/delta/epsilon subunit B" evidence="6">
    <location>
        <begin position="227"/>
        <end position="442"/>
    </location>
</feature>
<comment type="similarity">
    <text evidence="2">Belongs to the DNA polymerase delta/II small subunit family.</text>
</comment>
<reference evidence="8" key="1">
    <citation type="submission" date="2014-05" db="EMBL/GenBank/DDBJ databases">
        <title>The transcriptome of the halophilic microalga Tetraselmis sp. GSL018 isolated from the Great Salt Lake, Utah.</title>
        <authorList>
            <person name="Jinkerson R.E."/>
            <person name="D'Adamo S."/>
            <person name="Posewitz M.C."/>
        </authorList>
    </citation>
    <scope>NUCLEOTIDE SEQUENCE</scope>
    <source>
        <strain evidence="8">GSL018</strain>
    </source>
</reference>
<sequence length="490" mass="53322">MGGGGFGVQTGHLTRNDREPYPETTERENPQQNQVAYDHLLGPAPRAADVDDCLERANAQYMNKGSQFMRDGRGYSCQYAQIYFQRLMMQKRVLRERAAVRWPGVPVVNILELKGGEDCCVIGTIFKDMKLKPSIMNEYSSDPVTAPAVAGAKLTDPSDTVVMEDEGARMTLSSTDGSHDDLYGIVTGVIAAVRGKDNDGVFEVEEVLFPGMAPQAPLPQRDDDMYVAILSGLGMGKERGEAEAPLQLQLASDYLVGMLGSRRDQEAAARVARVVVAGGLLGDSRSLGILGSRAAPRSKSPGIGPVKDMDLWLTQLAAGVPVDVMPGAADPATASLPQQPMHRCLLPGSAAFPTVTRATNPHAFEVGGVSFLGSSGQTVEDIYRFTPCEDRVDIMAATLRWRHLSPTSPDTLPTFPFSDRDPFVIQETPHCYFAGNQPEFATRVVTGEDGQQVRLVCVPRFCETGEVVLVNLRNLECRCLHFDSRLMRDD</sequence>
<dbReference type="EMBL" id="GBEZ01005834">
    <property type="protein sequence ID" value="JAC79518.1"/>
    <property type="molecule type" value="Transcribed_RNA"/>
</dbReference>
<evidence type="ECO:0000259" key="6">
    <source>
        <dbReference type="Pfam" id="PF04042"/>
    </source>
</evidence>
<evidence type="ECO:0000256" key="2">
    <source>
        <dbReference type="ARBA" id="ARBA00006035"/>
    </source>
</evidence>
<keyword evidence="4" id="KW-0539">Nucleus</keyword>
<name>A0A061S5I6_9CHLO</name>
<dbReference type="GO" id="GO:1902969">
    <property type="term" value="P:mitotic DNA replication"/>
    <property type="evidence" value="ECO:0007669"/>
    <property type="project" value="UniProtKB-ARBA"/>
</dbReference>
<feature type="domain" description="DNA polymerase delta subunit OB-fold" evidence="7">
    <location>
        <begin position="78"/>
        <end position="207"/>
    </location>
</feature>
<dbReference type="GO" id="GO:0043625">
    <property type="term" value="C:delta DNA polymerase complex"/>
    <property type="evidence" value="ECO:0007669"/>
    <property type="project" value="TreeGrafter"/>
</dbReference>
<organism evidence="8">
    <name type="scientific">Tetraselmis sp. GSL018</name>
    <dbReference type="NCBI Taxonomy" id="582737"/>
    <lineage>
        <taxon>Eukaryota</taxon>
        <taxon>Viridiplantae</taxon>
        <taxon>Chlorophyta</taxon>
        <taxon>core chlorophytes</taxon>
        <taxon>Chlorodendrophyceae</taxon>
        <taxon>Chlorodendrales</taxon>
        <taxon>Chlorodendraceae</taxon>
        <taxon>Tetraselmis</taxon>
    </lineage>
</organism>
<dbReference type="Gene3D" id="2.40.50.430">
    <property type="match status" value="1"/>
</dbReference>
<dbReference type="FunFam" id="3.60.21.50:FF:000002">
    <property type="entry name" value="DNA polymerase delta small subunit"/>
    <property type="match status" value="1"/>
</dbReference>
<dbReference type="InterPro" id="IPR041863">
    <property type="entry name" value="PolD2_C"/>
</dbReference>
<dbReference type="InterPro" id="IPR040663">
    <property type="entry name" value="DNA_pol_D_N"/>
</dbReference>
<evidence type="ECO:0000259" key="7">
    <source>
        <dbReference type="Pfam" id="PF18018"/>
    </source>
</evidence>
<feature type="region of interest" description="Disordered" evidence="5">
    <location>
        <begin position="1"/>
        <end position="33"/>
    </location>
</feature>
<dbReference type="Pfam" id="PF18018">
    <property type="entry name" value="DNA_pol_D_N"/>
    <property type="match status" value="1"/>
</dbReference>
<protein>
    <submittedName>
        <fullName evidence="8">DNA polymerase delta subunit 2</fullName>
    </submittedName>
</protein>
<evidence type="ECO:0000256" key="4">
    <source>
        <dbReference type="ARBA" id="ARBA00023242"/>
    </source>
</evidence>
<evidence type="ECO:0000256" key="1">
    <source>
        <dbReference type="ARBA" id="ARBA00004123"/>
    </source>
</evidence>
<dbReference type="Gene3D" id="3.60.21.50">
    <property type="match status" value="1"/>
</dbReference>
<dbReference type="AlphaFoldDB" id="A0A061S5I6"/>
<evidence type="ECO:0000313" key="8">
    <source>
        <dbReference type="EMBL" id="JAC79518.1"/>
    </source>
</evidence>
<feature type="compositionally biased region" description="Basic and acidic residues" evidence="5">
    <location>
        <begin position="14"/>
        <end position="29"/>
    </location>
</feature>
<dbReference type="GO" id="GO:0006271">
    <property type="term" value="P:DNA strand elongation involved in DNA replication"/>
    <property type="evidence" value="ECO:0007669"/>
    <property type="project" value="TreeGrafter"/>
</dbReference>
<dbReference type="InterPro" id="IPR024826">
    <property type="entry name" value="DNA_pol_delta/II_ssu"/>
</dbReference>
<dbReference type="GO" id="GO:0003677">
    <property type="term" value="F:DNA binding"/>
    <property type="evidence" value="ECO:0007669"/>
    <property type="project" value="InterPro"/>
</dbReference>
<gene>
    <name evidence="8" type="primary">POLD2</name>
    <name evidence="8" type="ORF">TSPGSL018_12515</name>
</gene>
<evidence type="ECO:0000256" key="3">
    <source>
        <dbReference type="ARBA" id="ARBA00022705"/>
    </source>
</evidence>
<dbReference type="PANTHER" id="PTHR10416:SF0">
    <property type="entry name" value="DNA POLYMERASE DELTA SUBUNIT 2"/>
    <property type="match status" value="1"/>
</dbReference>
<dbReference type="InterPro" id="IPR007185">
    <property type="entry name" value="DNA_pol_a/d/e_bsu"/>
</dbReference>